<keyword evidence="6" id="KW-0269">Exonuclease</keyword>
<dbReference type="CDD" id="cd01310">
    <property type="entry name" value="TatD_DNAse"/>
    <property type="match status" value="1"/>
</dbReference>
<dbReference type="SUPFAM" id="SSF51556">
    <property type="entry name" value="Metallo-dependent hydrolases"/>
    <property type="match status" value="1"/>
</dbReference>
<organism evidence="9 10">
    <name type="scientific">Chlamydomonas incerta</name>
    <dbReference type="NCBI Taxonomy" id="51695"/>
    <lineage>
        <taxon>Eukaryota</taxon>
        <taxon>Viridiplantae</taxon>
        <taxon>Chlorophyta</taxon>
        <taxon>core chlorophytes</taxon>
        <taxon>Chlorophyceae</taxon>
        <taxon>CS clade</taxon>
        <taxon>Chlamydomonadales</taxon>
        <taxon>Chlamydomonadaceae</taxon>
        <taxon>Chlamydomonas</taxon>
    </lineage>
</organism>
<keyword evidence="5" id="KW-0378">Hydrolase</keyword>
<feature type="binding site" evidence="8">
    <location>
        <position position="186"/>
    </location>
    <ligand>
        <name>a divalent metal cation</name>
        <dbReference type="ChEBI" id="CHEBI:60240"/>
        <label>2</label>
    </ligand>
</feature>
<evidence type="ECO:0000256" key="2">
    <source>
        <dbReference type="ARBA" id="ARBA00022490"/>
    </source>
</evidence>
<dbReference type="OrthoDB" id="6079689at2759"/>
<protein>
    <submittedName>
        <fullName evidence="9">Uncharacterized protein</fullName>
    </submittedName>
</protein>
<dbReference type="Proteomes" id="UP000650467">
    <property type="component" value="Unassembled WGS sequence"/>
</dbReference>
<dbReference type="Pfam" id="PF01026">
    <property type="entry name" value="TatD_DNase"/>
    <property type="match status" value="1"/>
</dbReference>
<name>A0A835TLL6_CHLIN</name>
<evidence type="ECO:0000256" key="7">
    <source>
        <dbReference type="ARBA" id="ARBA00022842"/>
    </source>
</evidence>
<dbReference type="FunFam" id="3.20.20.140:FF:000018">
    <property type="entry name" value="3'-5' ssDNA/RNA exonuclease TatD"/>
    <property type="match status" value="1"/>
</dbReference>
<feature type="binding site" evidence="8">
    <location>
        <position position="125"/>
    </location>
    <ligand>
        <name>a divalent metal cation</name>
        <dbReference type="ChEBI" id="CHEBI:60240"/>
        <label>1</label>
    </ligand>
</feature>
<reference evidence="9" key="1">
    <citation type="journal article" date="2020" name="bioRxiv">
        <title>Comparative genomics of Chlamydomonas.</title>
        <authorList>
            <person name="Craig R.J."/>
            <person name="Hasan A.R."/>
            <person name="Ness R.W."/>
            <person name="Keightley P.D."/>
        </authorList>
    </citation>
    <scope>NUCLEOTIDE SEQUENCE</scope>
    <source>
        <strain evidence="9">SAG 7.73</strain>
    </source>
</reference>
<keyword evidence="10" id="KW-1185">Reference proteome</keyword>
<keyword evidence="3" id="KW-0540">Nuclease</keyword>
<comment type="caution">
    <text evidence="9">The sequence shown here is derived from an EMBL/GenBank/DDBJ whole genome shotgun (WGS) entry which is preliminary data.</text>
</comment>
<dbReference type="Gene3D" id="3.20.20.140">
    <property type="entry name" value="Metal-dependent hydrolases"/>
    <property type="match status" value="1"/>
</dbReference>
<evidence type="ECO:0000256" key="1">
    <source>
        <dbReference type="ARBA" id="ARBA00009275"/>
    </source>
</evidence>
<dbReference type="AlphaFoldDB" id="A0A835TLL6"/>
<dbReference type="GO" id="GO:0046872">
    <property type="term" value="F:metal ion binding"/>
    <property type="evidence" value="ECO:0007669"/>
    <property type="project" value="UniProtKB-KW"/>
</dbReference>
<dbReference type="EMBL" id="JAEHOC010000004">
    <property type="protein sequence ID" value="KAG2442849.1"/>
    <property type="molecule type" value="Genomic_DNA"/>
</dbReference>
<keyword evidence="2" id="KW-0963">Cytoplasm</keyword>
<dbReference type="PANTHER" id="PTHR10060">
    <property type="entry name" value="TATD FAMILY DEOXYRIBONUCLEASE"/>
    <property type="match status" value="1"/>
</dbReference>
<proteinExistence type="inferred from homology"/>
<evidence type="ECO:0000313" key="9">
    <source>
        <dbReference type="EMBL" id="KAG2442849.1"/>
    </source>
</evidence>
<evidence type="ECO:0000256" key="3">
    <source>
        <dbReference type="ARBA" id="ARBA00022722"/>
    </source>
</evidence>
<comment type="similarity">
    <text evidence="1">Belongs to the metallo-dependent hydrolases superfamily. TatD-type hydrolase family.</text>
</comment>
<dbReference type="GO" id="GO:0005829">
    <property type="term" value="C:cytosol"/>
    <property type="evidence" value="ECO:0007669"/>
    <property type="project" value="TreeGrafter"/>
</dbReference>
<evidence type="ECO:0000256" key="8">
    <source>
        <dbReference type="PIRSR" id="PIRSR005902-1"/>
    </source>
</evidence>
<evidence type="ECO:0000256" key="6">
    <source>
        <dbReference type="ARBA" id="ARBA00022839"/>
    </source>
</evidence>
<keyword evidence="7" id="KW-0460">Magnesium</keyword>
<feature type="binding site" evidence="8">
    <location>
        <position position="240"/>
    </location>
    <ligand>
        <name>a divalent metal cation</name>
        <dbReference type="ChEBI" id="CHEBI:60240"/>
        <label>1</label>
    </ligand>
</feature>
<feature type="binding site" evidence="8">
    <location>
        <position position="161"/>
    </location>
    <ligand>
        <name>a divalent metal cation</name>
        <dbReference type="ChEBI" id="CHEBI:60240"/>
        <label>2</label>
    </ligand>
</feature>
<dbReference type="GO" id="GO:0008310">
    <property type="term" value="F:single-stranded DNA 3'-5' DNA exonuclease activity"/>
    <property type="evidence" value="ECO:0007669"/>
    <property type="project" value="TreeGrafter"/>
</dbReference>
<dbReference type="InterPro" id="IPR001130">
    <property type="entry name" value="TatD-like"/>
</dbReference>
<dbReference type="InterPro" id="IPR032466">
    <property type="entry name" value="Metal_Hydrolase"/>
</dbReference>
<sequence>MAQPTQGRTRPHQGDLVQAQLAAFAAPVPIVDIGVNLVDHSFQSDLPKVLARAAAANVRALLVTGTCERTSKAAAKLVDTHAAPDQPLLYFTAGVHPHNAKQCTSDTLKDLRRLASHPRCVAIGECGLDFNRNFSPPDVQEKWFEQQVVLAKELRKPLFLHCRDAGVRFAEILQRHAPLPAPAVVHCFTGSADELRAFLALDMYIGITGWICDDRPERGGAELAALLPSIPRDRLMIETDAPYLVPRTIKPSKARPGRNEPALLPHVLQAAAAALGVTPEELGRSSTDVACRVFGLPPAELGLAADPR</sequence>
<evidence type="ECO:0000256" key="5">
    <source>
        <dbReference type="ARBA" id="ARBA00022801"/>
    </source>
</evidence>
<evidence type="ECO:0000256" key="4">
    <source>
        <dbReference type="ARBA" id="ARBA00022723"/>
    </source>
</evidence>
<dbReference type="InterPro" id="IPR018228">
    <property type="entry name" value="DNase_TatD-rel_CS"/>
</dbReference>
<dbReference type="PANTHER" id="PTHR10060:SF15">
    <property type="entry name" value="DEOXYRIBONUCLEASE TATDN1"/>
    <property type="match status" value="1"/>
</dbReference>
<gene>
    <name evidence="9" type="ORF">HXX76_002928</name>
</gene>
<dbReference type="InterPro" id="IPR050891">
    <property type="entry name" value="TatD-type_Hydrolase"/>
</dbReference>
<keyword evidence="4 8" id="KW-0479">Metal-binding</keyword>
<accession>A0A835TLL6</accession>
<evidence type="ECO:0000313" key="10">
    <source>
        <dbReference type="Proteomes" id="UP000650467"/>
    </source>
</evidence>
<dbReference type="PROSITE" id="PS01091">
    <property type="entry name" value="TATD_3"/>
    <property type="match status" value="1"/>
</dbReference>
<dbReference type="PIRSF" id="PIRSF005902">
    <property type="entry name" value="DNase_TatD"/>
    <property type="match status" value="1"/>
</dbReference>